<dbReference type="RefSeq" id="WP_129188666.1">
    <property type="nucleotide sequence ID" value="NZ_CP035491.1"/>
</dbReference>
<organism evidence="1 2">
    <name type="scientific">Agromyces protaetiae</name>
    <dbReference type="NCBI Taxonomy" id="2509455"/>
    <lineage>
        <taxon>Bacteria</taxon>
        <taxon>Bacillati</taxon>
        <taxon>Actinomycetota</taxon>
        <taxon>Actinomycetes</taxon>
        <taxon>Micrococcales</taxon>
        <taxon>Microbacteriaceae</taxon>
        <taxon>Agromyces</taxon>
    </lineage>
</organism>
<sequence length="630" mass="66122">MRGDQRLFDENSVEHVTIEAYAADDASAPVEVFDEGELQTGSIFGGAATVELPPGDYRLRAVLGDGSAGWWVDLLPTTNDEILEMFAHSGPHAFREFEDASIVHVSDEGVAEPGHGVVPIFPETSSLLGGVFSDSDDAVTAVIAPLDVGATMEVFPVGSDDVVASGVAGPSGVISVDGLAPGDYQVRLTGDRTVSPEVGSPYQETVSQWWPMETERSAAKTITVTEAGLHYVGVTANFTTEDFGTTEPGDRGTIQGEAAVDLPVELVPTPSLGGEGEDPVLIQRIRDYDLHMTKVSWRADGVPIPGAASKSLVIPPTAEGKALTAHFTSYILFGLFREDAETPPVEVGPSPFAPWLEQGVPTIAGDLVPGASLTATIPTWRPGANTKSFQWLRDGVPIADATKRTYKLTGADAGSRLSFAVTVVKPGYSTGYQVSDETDEVAIGAFTQTPVPKVKGPFRYANGNPLTVTTGTWKPAGTTDFAYEWFRDGEATGQNGAEYELSPDDVGATLTVRVTGSRPGYESVTLDSEPSTAILPGKITSDAVPTITGAAQVGQTLTTDGGQWSTVTGLVPDLSYEWLRAGDPIAGATAAQYTLTAADRNKVVKVRVTASLPGFTSVTKPSVGTAKVAQ</sequence>
<keyword evidence="2" id="KW-1185">Reference proteome</keyword>
<dbReference type="Proteomes" id="UP000291259">
    <property type="component" value="Chromosome"/>
</dbReference>
<reference evidence="1 2" key="1">
    <citation type="submission" date="2019-01" db="EMBL/GenBank/DDBJ databases">
        <title>Genome sequencing of strain FW100M-8.</title>
        <authorList>
            <person name="Heo J."/>
            <person name="Kim S.-J."/>
            <person name="Kim J.-S."/>
            <person name="Hong S.-B."/>
            <person name="Kwon S.-W."/>
        </authorList>
    </citation>
    <scope>NUCLEOTIDE SEQUENCE [LARGE SCALE GENOMIC DNA]</scope>
    <source>
        <strain evidence="1 2">FW100M-8</strain>
    </source>
</reference>
<dbReference type="KEGG" id="agf:ET445_02875"/>
<accession>A0A4P6F8L8</accession>
<dbReference type="EMBL" id="CP035491">
    <property type="protein sequence ID" value="QAY72440.1"/>
    <property type="molecule type" value="Genomic_DNA"/>
</dbReference>
<proteinExistence type="predicted"/>
<gene>
    <name evidence="1" type="ORF">ET445_02875</name>
</gene>
<protein>
    <submittedName>
        <fullName evidence="1">Uncharacterized protein</fullName>
    </submittedName>
</protein>
<dbReference type="Gene3D" id="2.60.40.2700">
    <property type="match status" value="3"/>
</dbReference>
<name>A0A4P6F8L8_9MICO</name>
<evidence type="ECO:0000313" key="1">
    <source>
        <dbReference type="EMBL" id="QAY72440.1"/>
    </source>
</evidence>
<dbReference type="AlphaFoldDB" id="A0A4P6F8L8"/>
<dbReference type="OrthoDB" id="9758772at2"/>
<evidence type="ECO:0000313" key="2">
    <source>
        <dbReference type="Proteomes" id="UP000291259"/>
    </source>
</evidence>